<dbReference type="EMBL" id="RBDY01000034">
    <property type="protein sequence ID" value="RKN15208.1"/>
    <property type="molecule type" value="Genomic_DNA"/>
</dbReference>
<keyword evidence="4" id="KW-0045">Antibiotic biosynthesis</keyword>
<dbReference type="Gene3D" id="3.30.70.3290">
    <property type="match status" value="1"/>
</dbReference>
<proteinExistence type="predicted"/>
<dbReference type="Proteomes" id="UP000268652">
    <property type="component" value="Unassembled WGS sequence"/>
</dbReference>
<dbReference type="InterPro" id="IPR036299">
    <property type="entry name" value="Polyketide_synth_docking_sf"/>
</dbReference>
<evidence type="ECO:0000313" key="12">
    <source>
        <dbReference type="Proteomes" id="UP000268652"/>
    </source>
</evidence>
<dbReference type="InterPro" id="IPR016039">
    <property type="entry name" value="Thiolase-like"/>
</dbReference>
<dbReference type="SUPFAM" id="SSF55048">
    <property type="entry name" value="Probable ACP-binding domain of malonyl-CoA ACP transacylase"/>
    <property type="match status" value="1"/>
</dbReference>
<evidence type="ECO:0000256" key="5">
    <source>
        <dbReference type="ARBA" id="ARBA00023268"/>
    </source>
</evidence>
<dbReference type="RefSeq" id="WP_120700022.1">
    <property type="nucleotide sequence ID" value="NZ_RBDX01000036.1"/>
</dbReference>
<evidence type="ECO:0000313" key="11">
    <source>
        <dbReference type="EMBL" id="RKN15208.1"/>
    </source>
</evidence>
<dbReference type="EMBL" id="RBDX01000036">
    <property type="protein sequence ID" value="RKN04440.1"/>
    <property type="molecule type" value="Genomic_DNA"/>
</dbReference>
<dbReference type="InterPro" id="IPR018201">
    <property type="entry name" value="Ketoacyl_synth_AS"/>
</dbReference>
<dbReference type="SUPFAM" id="SSF101173">
    <property type="entry name" value="Docking domain B of the erythromycin polyketide synthase (DEBS)"/>
    <property type="match status" value="1"/>
</dbReference>
<gene>
    <name evidence="11" type="ORF">D7318_28025</name>
    <name evidence="10" type="ORF">D7319_28620</name>
</gene>
<keyword evidence="3 10" id="KW-0808">Transferase</keyword>
<keyword evidence="12" id="KW-1185">Reference proteome</keyword>
<dbReference type="PROSITE" id="PS00606">
    <property type="entry name" value="KS3_1"/>
    <property type="match status" value="1"/>
</dbReference>
<dbReference type="InterPro" id="IPR009081">
    <property type="entry name" value="PP-bd_ACP"/>
</dbReference>
<sequence length="1062" mass="111097">MADEDKLRAYLKQAAVDLHAYRERLDEVERRAREPIAITGMACRFPGGVTGPDALWSLVEEGRDAVGPFPTDRGWDLDALWDPEGRRPGTSSVREGGFVADAAGFDAAFFGISPREALAMDPQQRLLLETSWEAFEAAGIDPAAARGSRTGVFMGGMYWDYGPPPGGEPEAVAGFLSTGTLGSVLSGRVSYALGLEGPALTVDTACSSSLVALHLAVRALRSGECDLALAGGATVMATPNAFVEFSRLRGLAPDGRCKSFARAADGAGWADGVGVLLVERLSDARRLGHPVLALVRGSAVNQDGASNGLTAPNGPAQRRVIHAALADADLAPGDVDAIEAHGTGTPLGDPIEAEALIAVFGPGRDPRRPLWLGSLKSNIGHAQAAAGVGGVIKTVLALRHGLLPASLHIDEPTPHVDWSGGGVRLLREPVAWPPGEGRPRRAGVSSFGFSGTNAHVVIEEPPPTPEAPASAAPPPAVPWLLSARTPEALTARAAGLREAVADGHLDPLDVAHTLATARTPFAHRAWTLDGDLDAWTTGRASGGGLAVLFPGQGAQRVGMGRDLAAAHPVYARAFAEAAAALDLDPATLDAAESLERTEHAQPALFAAEVALFRLLESWGVAPGWLAGHSLGELTAAHLAGVFSLEDAARLVVARGRLMGQLPPGGAMVAIQAAEDEVAPLLEREDAEGLVAVAAVNSPRALVISGDEDAVKAVAFHFARVKRLAVSHAFHSPHMDGMLDAFRAVAERVTYRPPRLPVVSALTGRLATERELCSPEHWVRHARGTVRFGAAVQALHAAGARTFLEVGPDAVLTPMARESALQSDGGQTAFIAAQRRDRREPEALAAALAQLHTAGAAVDWAAFFEGTGARRVPLPTYPFQRRRYWLTAAPSAAPDPAPPGFWAAVERQDTEALAAELDLDDQGREALAVLLPALAAKRRERPAPPTSAPLPEDGEATPEPPDSTAPDLVERLADADAAERRTALLSLVLEQTSATLGHATPGEVGPDDDFADLGLTSLQAVELRDRLARLTGAELPAALVYDHPTAAGTADYLLEELTRAVSA</sequence>
<dbReference type="GO" id="GO:0033068">
    <property type="term" value="P:macrolide biosynthetic process"/>
    <property type="evidence" value="ECO:0007669"/>
    <property type="project" value="UniProtKB-ARBA"/>
</dbReference>
<dbReference type="Gene3D" id="3.40.47.10">
    <property type="match status" value="1"/>
</dbReference>
<name>A0A3A9VUL9_9ACTN</name>
<evidence type="ECO:0000259" key="9">
    <source>
        <dbReference type="PROSITE" id="PS52004"/>
    </source>
</evidence>
<keyword evidence="5" id="KW-0511">Multifunctional enzyme</keyword>
<dbReference type="Pfam" id="PF18369">
    <property type="entry name" value="PKS_DE"/>
    <property type="match status" value="1"/>
</dbReference>
<evidence type="ECO:0000256" key="1">
    <source>
        <dbReference type="ARBA" id="ARBA00022450"/>
    </source>
</evidence>
<dbReference type="InterPro" id="IPR036736">
    <property type="entry name" value="ACP-like_sf"/>
</dbReference>
<dbReference type="InterPro" id="IPR041618">
    <property type="entry name" value="PKS_DE"/>
</dbReference>
<dbReference type="Gene3D" id="6.10.140.1830">
    <property type="match status" value="1"/>
</dbReference>
<dbReference type="Pfam" id="PF00698">
    <property type="entry name" value="Acyl_transf_1"/>
    <property type="match status" value="1"/>
</dbReference>
<dbReference type="InterPro" id="IPR032821">
    <property type="entry name" value="PKS_assoc"/>
</dbReference>
<dbReference type="InterPro" id="IPR014030">
    <property type="entry name" value="Ketoacyl_synth_N"/>
</dbReference>
<dbReference type="OrthoDB" id="9778690at2"/>
<dbReference type="InterPro" id="IPR001227">
    <property type="entry name" value="Ac_transferase_dom_sf"/>
</dbReference>
<dbReference type="GO" id="GO:0006633">
    <property type="term" value="P:fatty acid biosynthetic process"/>
    <property type="evidence" value="ECO:0007669"/>
    <property type="project" value="InterPro"/>
</dbReference>
<dbReference type="SMART" id="SM01294">
    <property type="entry name" value="PKS_PP_betabranch"/>
    <property type="match status" value="1"/>
</dbReference>
<dbReference type="InterPro" id="IPR014043">
    <property type="entry name" value="Acyl_transferase_dom"/>
</dbReference>
<feature type="domain" description="Carrier" evidence="8">
    <location>
        <begin position="974"/>
        <end position="1056"/>
    </location>
</feature>
<dbReference type="PROSITE" id="PS52004">
    <property type="entry name" value="KS3_2"/>
    <property type="match status" value="1"/>
</dbReference>
<reference evidence="12 13" key="1">
    <citation type="submission" date="2018-09" db="EMBL/GenBank/DDBJ databases">
        <title>Streptomyces sp. nov. DS1-2, an endophytic actinomycete isolated from roots of Dendrobium scabrilingue.</title>
        <authorList>
            <person name="Kuncharoen N."/>
            <person name="Kudo T."/>
            <person name="Ohkuma M."/>
            <person name="Yuki M."/>
            <person name="Tanasupawat S."/>
        </authorList>
    </citation>
    <scope>NUCLEOTIDE SEQUENCE [LARGE SCALE GENOMIC DNA]</scope>
    <source>
        <strain evidence="10 13">AZ1-7</strain>
        <strain evidence="11 12">DS1-2</strain>
    </source>
</reference>
<dbReference type="SMART" id="SM00827">
    <property type="entry name" value="PKS_AT"/>
    <property type="match status" value="1"/>
</dbReference>
<dbReference type="FunFam" id="3.40.47.10:FF:000019">
    <property type="entry name" value="Polyketide synthase type I"/>
    <property type="match status" value="1"/>
</dbReference>
<dbReference type="SMART" id="SM00823">
    <property type="entry name" value="PKS_PP"/>
    <property type="match status" value="1"/>
</dbReference>
<keyword evidence="1" id="KW-0596">Phosphopantetheine</keyword>
<dbReference type="SUPFAM" id="SSF47336">
    <property type="entry name" value="ACP-like"/>
    <property type="match status" value="1"/>
</dbReference>
<evidence type="ECO:0000256" key="7">
    <source>
        <dbReference type="SAM" id="MobiDB-lite"/>
    </source>
</evidence>
<dbReference type="SUPFAM" id="SSF53901">
    <property type="entry name" value="Thiolase-like"/>
    <property type="match status" value="1"/>
</dbReference>
<comment type="caution">
    <text evidence="10">The sequence shown here is derived from an EMBL/GenBank/DDBJ whole genome shotgun (WGS) entry which is preliminary data.</text>
</comment>
<dbReference type="GO" id="GO:0004315">
    <property type="term" value="F:3-oxoacyl-[acyl-carrier-protein] synthase activity"/>
    <property type="evidence" value="ECO:0007669"/>
    <property type="project" value="InterPro"/>
</dbReference>
<evidence type="ECO:0000256" key="6">
    <source>
        <dbReference type="ARBA" id="ARBA00023315"/>
    </source>
</evidence>
<dbReference type="Pfam" id="PF02801">
    <property type="entry name" value="Ketoacyl-synt_C"/>
    <property type="match status" value="1"/>
</dbReference>
<keyword evidence="6 10" id="KW-0012">Acyltransferase</keyword>
<dbReference type="PROSITE" id="PS50075">
    <property type="entry name" value="CARRIER"/>
    <property type="match status" value="1"/>
</dbReference>
<dbReference type="InterPro" id="IPR020841">
    <property type="entry name" value="PKS_Beta-ketoAc_synthase_dom"/>
</dbReference>
<dbReference type="InterPro" id="IPR050091">
    <property type="entry name" value="PKS_NRPS_Biosynth_Enz"/>
</dbReference>
<protein>
    <submittedName>
        <fullName evidence="10">Acyltransferase domain-containing protein</fullName>
    </submittedName>
</protein>
<evidence type="ECO:0000256" key="2">
    <source>
        <dbReference type="ARBA" id="ARBA00022553"/>
    </source>
</evidence>
<dbReference type="InterPro" id="IPR016035">
    <property type="entry name" value="Acyl_Trfase/lysoPLipase"/>
</dbReference>
<evidence type="ECO:0000256" key="4">
    <source>
        <dbReference type="ARBA" id="ARBA00023194"/>
    </source>
</evidence>
<keyword evidence="2" id="KW-0597">Phosphoprotein</keyword>
<evidence type="ECO:0000313" key="10">
    <source>
        <dbReference type="EMBL" id="RKN04440.1"/>
    </source>
</evidence>
<feature type="region of interest" description="Disordered" evidence="7">
    <location>
        <begin position="937"/>
        <end position="965"/>
    </location>
</feature>
<evidence type="ECO:0000313" key="13">
    <source>
        <dbReference type="Proteomes" id="UP000275024"/>
    </source>
</evidence>
<feature type="domain" description="Ketosynthase family 3 (KS3)" evidence="9">
    <location>
        <begin position="33"/>
        <end position="460"/>
    </location>
</feature>
<dbReference type="PANTHER" id="PTHR43775:SF51">
    <property type="entry name" value="INACTIVE PHENOLPHTHIOCEROL SYNTHESIS POLYKETIDE SYNTHASE TYPE I PKS1-RELATED"/>
    <property type="match status" value="1"/>
</dbReference>
<dbReference type="Pfam" id="PF16197">
    <property type="entry name" value="KAsynt_C_assoc"/>
    <property type="match status" value="1"/>
</dbReference>
<dbReference type="Gene3D" id="3.40.366.10">
    <property type="entry name" value="Malonyl-Coenzyme A Acyl Carrier Protein, domain 2"/>
    <property type="match status" value="1"/>
</dbReference>
<dbReference type="PANTHER" id="PTHR43775">
    <property type="entry name" value="FATTY ACID SYNTHASE"/>
    <property type="match status" value="1"/>
</dbReference>
<dbReference type="InterPro" id="IPR014031">
    <property type="entry name" value="Ketoacyl_synth_C"/>
</dbReference>
<dbReference type="GO" id="GO:0031177">
    <property type="term" value="F:phosphopantetheine binding"/>
    <property type="evidence" value="ECO:0007669"/>
    <property type="project" value="InterPro"/>
</dbReference>
<evidence type="ECO:0000256" key="3">
    <source>
        <dbReference type="ARBA" id="ARBA00022679"/>
    </source>
</evidence>
<dbReference type="SUPFAM" id="SSF52151">
    <property type="entry name" value="FabD/lysophospholipase-like"/>
    <property type="match status" value="1"/>
</dbReference>
<dbReference type="Pfam" id="PF00550">
    <property type="entry name" value="PP-binding"/>
    <property type="match status" value="1"/>
</dbReference>
<dbReference type="GO" id="GO:0004312">
    <property type="term" value="F:fatty acid synthase activity"/>
    <property type="evidence" value="ECO:0007669"/>
    <property type="project" value="TreeGrafter"/>
</dbReference>
<dbReference type="SMART" id="SM00825">
    <property type="entry name" value="PKS_KS"/>
    <property type="match status" value="1"/>
</dbReference>
<evidence type="ECO:0000259" key="8">
    <source>
        <dbReference type="PROSITE" id="PS50075"/>
    </source>
</evidence>
<dbReference type="InterPro" id="IPR020806">
    <property type="entry name" value="PKS_PP-bd"/>
</dbReference>
<accession>A0A3A9VUL9</accession>
<organism evidence="10 13">
    <name type="scientific">Streptomyces radicis</name>
    <dbReference type="NCBI Taxonomy" id="1750517"/>
    <lineage>
        <taxon>Bacteria</taxon>
        <taxon>Bacillati</taxon>
        <taxon>Actinomycetota</taxon>
        <taxon>Actinomycetes</taxon>
        <taxon>Kitasatosporales</taxon>
        <taxon>Streptomycetaceae</taxon>
        <taxon>Streptomyces</taxon>
    </lineage>
</organism>
<dbReference type="AlphaFoldDB" id="A0A3A9VUL9"/>
<dbReference type="CDD" id="cd00833">
    <property type="entry name" value="PKS"/>
    <property type="match status" value="1"/>
</dbReference>
<dbReference type="Proteomes" id="UP000275024">
    <property type="component" value="Unassembled WGS sequence"/>
</dbReference>
<dbReference type="InterPro" id="IPR016036">
    <property type="entry name" value="Malonyl_transacylase_ACP-bd"/>
</dbReference>
<dbReference type="Pfam" id="PF00109">
    <property type="entry name" value="ketoacyl-synt"/>
    <property type="match status" value="1"/>
</dbReference>
<dbReference type="Gene3D" id="1.10.1200.10">
    <property type="entry name" value="ACP-like"/>
    <property type="match status" value="1"/>
</dbReference>